<comment type="caution">
    <text evidence="1">The sequence shown here is derived from an EMBL/GenBank/DDBJ whole genome shotgun (WGS) entry which is preliminary data.</text>
</comment>
<evidence type="ECO:0000313" key="1">
    <source>
        <dbReference type="EMBL" id="KAA1072277.1"/>
    </source>
</evidence>
<sequence>MFILLAFWTDVTSKTGKYLQLVFRLFPITKSSVKQWPLPRDKFSEIVFQIPNHC</sequence>
<dbReference type="AlphaFoldDB" id="A0A5B0M556"/>
<keyword evidence="2" id="KW-1185">Reference proteome</keyword>
<proteinExistence type="predicted"/>
<dbReference type="EMBL" id="VSWC01000170">
    <property type="protein sequence ID" value="KAA1072277.1"/>
    <property type="molecule type" value="Genomic_DNA"/>
</dbReference>
<name>A0A5B0M556_PUCGR</name>
<dbReference type="Proteomes" id="UP000324748">
    <property type="component" value="Unassembled WGS sequence"/>
</dbReference>
<evidence type="ECO:0000313" key="2">
    <source>
        <dbReference type="Proteomes" id="UP000324748"/>
    </source>
</evidence>
<gene>
    <name evidence="1" type="ORF">PGT21_031664</name>
</gene>
<protein>
    <submittedName>
        <fullName evidence="1">Uncharacterized protein</fullName>
    </submittedName>
</protein>
<accession>A0A5B0M556</accession>
<organism evidence="1 2">
    <name type="scientific">Puccinia graminis f. sp. tritici</name>
    <dbReference type="NCBI Taxonomy" id="56615"/>
    <lineage>
        <taxon>Eukaryota</taxon>
        <taxon>Fungi</taxon>
        <taxon>Dikarya</taxon>
        <taxon>Basidiomycota</taxon>
        <taxon>Pucciniomycotina</taxon>
        <taxon>Pucciniomycetes</taxon>
        <taxon>Pucciniales</taxon>
        <taxon>Pucciniaceae</taxon>
        <taxon>Puccinia</taxon>
    </lineage>
</organism>
<reference evidence="1 2" key="1">
    <citation type="submission" date="2019-05" db="EMBL/GenBank/DDBJ databases">
        <title>Emergence of the Ug99 lineage of the wheat stem rust pathogen through somatic hybridization.</title>
        <authorList>
            <person name="Li F."/>
            <person name="Upadhyaya N.M."/>
            <person name="Sperschneider J."/>
            <person name="Matny O."/>
            <person name="Nguyen-Phuc H."/>
            <person name="Mago R."/>
            <person name="Raley C."/>
            <person name="Miller M.E."/>
            <person name="Silverstein K.A.T."/>
            <person name="Henningsen E."/>
            <person name="Hirsch C.D."/>
            <person name="Visser B."/>
            <person name="Pretorius Z.A."/>
            <person name="Steffenson B.J."/>
            <person name="Schwessinger B."/>
            <person name="Dodds P.N."/>
            <person name="Figueroa M."/>
        </authorList>
    </citation>
    <scope>NUCLEOTIDE SEQUENCE [LARGE SCALE GENOMIC DNA]</scope>
    <source>
        <strain evidence="1">21-0</strain>
    </source>
</reference>